<keyword evidence="2" id="KW-0472">Membrane</keyword>
<evidence type="ECO:0000256" key="2">
    <source>
        <dbReference type="SAM" id="Phobius"/>
    </source>
</evidence>
<proteinExistence type="predicted"/>
<keyword evidence="2" id="KW-1133">Transmembrane helix</keyword>
<feature type="compositionally biased region" description="Basic and acidic residues" evidence="1">
    <location>
        <begin position="482"/>
        <end position="491"/>
    </location>
</feature>
<feature type="region of interest" description="Disordered" evidence="1">
    <location>
        <begin position="437"/>
        <end position="456"/>
    </location>
</feature>
<feature type="region of interest" description="Disordered" evidence="1">
    <location>
        <begin position="372"/>
        <end position="399"/>
    </location>
</feature>
<name>A0AA35S787_GEOBA</name>
<accession>A0AA35S787</accession>
<reference evidence="3" key="1">
    <citation type="submission" date="2023-03" db="EMBL/GenBank/DDBJ databases">
        <authorList>
            <person name="Steffen K."/>
            <person name="Cardenas P."/>
        </authorList>
    </citation>
    <scope>NUCLEOTIDE SEQUENCE</scope>
</reference>
<dbReference type="AlphaFoldDB" id="A0AA35S787"/>
<evidence type="ECO:0000313" key="3">
    <source>
        <dbReference type="EMBL" id="CAI8024214.1"/>
    </source>
</evidence>
<feature type="transmembrane region" description="Helical" evidence="2">
    <location>
        <begin position="400"/>
        <end position="430"/>
    </location>
</feature>
<evidence type="ECO:0000313" key="4">
    <source>
        <dbReference type="Proteomes" id="UP001174909"/>
    </source>
</evidence>
<evidence type="ECO:0000256" key="1">
    <source>
        <dbReference type="SAM" id="MobiDB-lite"/>
    </source>
</evidence>
<gene>
    <name evidence="3" type="ORF">GBAR_LOCUS14080</name>
</gene>
<dbReference type="EMBL" id="CASHTH010002061">
    <property type="protein sequence ID" value="CAI8024214.1"/>
    <property type="molecule type" value="Genomic_DNA"/>
</dbReference>
<feature type="region of interest" description="Disordered" evidence="1">
    <location>
        <begin position="479"/>
        <end position="530"/>
    </location>
</feature>
<dbReference type="Proteomes" id="UP001174909">
    <property type="component" value="Unassembled WGS sequence"/>
</dbReference>
<keyword evidence="4" id="KW-1185">Reference proteome</keyword>
<sequence>MTEGDGDGCTRGFMSLDRMDRLLGNIGTQAVASNFQLIYPEVSFTCNGSIQSWVFGAQWEGGESFFTELQLWRPTGDGVYTKVGYTTINTARSNSELYEYTLSPPLAFQAGDVLGYYQPQPSLSQLRLLLVQDGRESQVGYRYSRSSPASLLNITLRFESIRFQLFVNVVTDPPGCGRGFMSVERMRLSLNLDSVSPIIYTVQRQQISPEMRFTCDGNITKWIVGADYAPSDSLNYGGNDILYPELQIWRKAGDETYDKISGTFIEAPTLVNTRIYEYDNFSPIPVKSGDILGIFIPRHAFSRLRILSENTTSPTQYYQFTDAFAAVSPHNVFDIGNQFVRTSSYHPLVSVEFVRSPTSSVMIISSSSLASTVTSPLPTSRAPVPSTDQPSSSSSGQSSAAIAAGVGGGVAVALVLLILVLVLVILVVFVKKRKQKGKPQAVEQGKDRNGGSAMDNPVYTGVASGADPTAATIPLEELYDLPGRDEGRGDGVYDLPSESGGVYSKVTKTEEPPPSPGEYAKFDNPLYDTT</sequence>
<comment type="caution">
    <text evidence="3">The sequence shown here is derived from an EMBL/GenBank/DDBJ whole genome shotgun (WGS) entry which is preliminary data.</text>
</comment>
<protein>
    <submittedName>
        <fullName evidence="3">Uncharacterized protein</fullName>
    </submittedName>
</protein>
<keyword evidence="2" id="KW-0812">Transmembrane</keyword>
<organism evidence="3 4">
    <name type="scientific">Geodia barretti</name>
    <name type="common">Barrett's horny sponge</name>
    <dbReference type="NCBI Taxonomy" id="519541"/>
    <lineage>
        <taxon>Eukaryota</taxon>
        <taxon>Metazoa</taxon>
        <taxon>Porifera</taxon>
        <taxon>Demospongiae</taxon>
        <taxon>Heteroscleromorpha</taxon>
        <taxon>Tetractinellida</taxon>
        <taxon>Astrophorina</taxon>
        <taxon>Geodiidae</taxon>
        <taxon>Geodia</taxon>
    </lineage>
</organism>